<dbReference type="EMBL" id="CM001488">
    <property type="protein sequence ID" value="EIM62576.1"/>
    <property type="molecule type" value="Genomic_DNA"/>
</dbReference>
<dbReference type="InterPro" id="IPR000700">
    <property type="entry name" value="PAS-assoc_C"/>
</dbReference>
<evidence type="ECO:0000256" key="3">
    <source>
        <dbReference type="ARBA" id="ARBA00022553"/>
    </source>
</evidence>
<dbReference type="EC" id="2.7.13.3" evidence="2"/>
<dbReference type="STRING" id="879212.DespoDRAFT_00562"/>
<dbReference type="SUPFAM" id="SSF55874">
    <property type="entry name" value="ATPase domain of HSP90 chaperone/DNA topoisomerase II/histidine kinase"/>
    <property type="match status" value="1"/>
</dbReference>
<dbReference type="SUPFAM" id="SSF47384">
    <property type="entry name" value="Homodimeric domain of signal transducing histidine kinase"/>
    <property type="match status" value="1"/>
</dbReference>
<dbReference type="Pfam" id="PF10114">
    <property type="entry name" value="PocR"/>
    <property type="match status" value="1"/>
</dbReference>
<dbReference type="Pfam" id="PF13185">
    <property type="entry name" value="GAF_2"/>
    <property type="match status" value="1"/>
</dbReference>
<dbReference type="Gene3D" id="2.10.70.100">
    <property type="match status" value="1"/>
</dbReference>
<dbReference type="eggNOG" id="COG4936">
    <property type="taxonomic scope" value="Bacteria"/>
</dbReference>
<feature type="domain" description="PAC" evidence="8">
    <location>
        <begin position="173"/>
        <end position="228"/>
    </location>
</feature>
<dbReference type="OrthoDB" id="5428263at2"/>
<sequence length="1154" mass="132351">MKYSLKELVDIDKLQELTDELYIITSVHSAIIDMDGEVLTSSGGQRICTDFYRQHPQTLKECIKSNTKIRKNLYTAAPFVIHTCPRGLVYASSQIIIAGEHVANVFSGQVFLEPPDKTKEQFFREQAQKFGFDETEYIKAFRGIPICTEKKFRAILSFLFKFAQMTAQLGYTRLNELESLTALQENEKRFDLNSRGKAIFDEIGNPVRMVGCTRDIHEQKSAEEALRKSEANFAEAQRIAHLGSWEWDIITDEIQLSHEAYRIVGLDPQKMKLSLDDFIDVVHPEDKAYIREQIDKIRNKEMDEGYEYRIVHSNGDVRHVQSFGKIFLNKNGVWEKMIGTVQDITDQVQRELQLKESDDRFKRLLNSLNDVAWAADLDGQLLYLNPAAESVYGRALSKLYANPEFWIEMVHPEDREKISWEAEHLLKNGKVESQYRIIRDDGKIRWLNDKKTVVYNDAGDPVQIGGIARDITTEKIAVNQNKKFMYELGERLKELDCMYKISNSIRLSKTLDQIFEDVVRFIPPSFQYPESTCCRLRFGKKEYISEKFKKTPWKISSDIIFSNQKEGEIEVFYLKESVFDETPFLKEEQNLINGICQILAEACQQHKTQKKIAQINSTLNLHSECNKIIVHAKNESDMINSICRIIVEKGNYRYAWIGFAGQGKEKLIIPSAQYGCGEGYLDNLNVRWDDTELGRSPIGRAIRENTPAVSQQISSDPNFSPWRKRAGKRGFRSNIALPLSFEHHIFGALSIYASEKKAFSAKKAALLKEIANDLAYGIMAIRASEKHRNIKKNLQSERNKLQSVLNGVGDSVHVINKDYTIEFQNNVSKDVFGELQGKKCYKNFFQMDEPCEFCLLQESLSENRIQHLETNFTDQKRYDIVFSPFQESDEKMKSVIVMRDITEKNRLQAEAMRAGHLASLGELAAGVAHEINNPVTGIINIAEILIDKFHELGGDKKIPERIVHEGERIGNIVKNLLLFARDKKEEHSPAQINDILTLTLELVERQLLKDGIHLSVNIPSDMPLIKMRRQEIQQVFLNIISNARYALNKKYKNPHENKILEINGEIIESGKEKYVRLIFYDRGLGIPKKLVDKVADPFFSTKPQGEGTGLGLSISHGIIKNHGGNLWFESREGEYTKAMVNLPVNNGWQSKKEI</sequence>
<dbReference type="eggNOG" id="COG2202">
    <property type="taxonomic scope" value="Bacteria"/>
</dbReference>
<dbReference type="SMART" id="SM00065">
    <property type="entry name" value="GAF"/>
    <property type="match status" value="1"/>
</dbReference>
<proteinExistence type="predicted"/>
<dbReference type="SMART" id="SM00091">
    <property type="entry name" value="PAS"/>
    <property type="match status" value="3"/>
</dbReference>
<dbReference type="InterPro" id="IPR035965">
    <property type="entry name" value="PAS-like_dom_sf"/>
</dbReference>
<dbReference type="InterPro" id="IPR003661">
    <property type="entry name" value="HisK_dim/P_dom"/>
</dbReference>
<dbReference type="Gene3D" id="3.30.450.20">
    <property type="entry name" value="PAS domain"/>
    <property type="match status" value="4"/>
</dbReference>
<dbReference type="SMART" id="SM00387">
    <property type="entry name" value="HATPase_c"/>
    <property type="match status" value="1"/>
</dbReference>
<evidence type="ECO:0000256" key="5">
    <source>
        <dbReference type="ARBA" id="ARBA00022777"/>
    </source>
</evidence>
<dbReference type="PANTHER" id="PTHR43304:SF1">
    <property type="entry name" value="PAC DOMAIN-CONTAINING PROTEIN"/>
    <property type="match status" value="1"/>
</dbReference>
<feature type="domain" description="PAC" evidence="8">
    <location>
        <begin position="431"/>
        <end position="483"/>
    </location>
</feature>
<dbReference type="InterPro" id="IPR052162">
    <property type="entry name" value="Sensor_kinase/Photoreceptor"/>
</dbReference>
<dbReference type="Gene3D" id="3.30.565.10">
    <property type="entry name" value="Histidine kinase-like ATPase, C-terminal domain"/>
    <property type="match status" value="1"/>
</dbReference>
<dbReference type="InterPro" id="IPR029016">
    <property type="entry name" value="GAF-like_dom_sf"/>
</dbReference>
<dbReference type="Pfam" id="PF08447">
    <property type="entry name" value="PAS_3"/>
    <property type="match status" value="2"/>
</dbReference>
<dbReference type="InterPro" id="IPR018771">
    <property type="entry name" value="PocR_dom"/>
</dbReference>
<dbReference type="SUPFAM" id="SSF55785">
    <property type="entry name" value="PYP-like sensor domain (PAS domain)"/>
    <property type="match status" value="3"/>
</dbReference>
<dbReference type="CDD" id="cd00082">
    <property type="entry name" value="HisKA"/>
    <property type="match status" value="1"/>
</dbReference>
<reference evidence="9 10" key="1">
    <citation type="submission" date="2011-09" db="EMBL/GenBank/DDBJ databases">
        <authorList>
            <consortium name="US DOE Joint Genome Institute (JGI-PGF)"/>
            <person name="Lucas S."/>
            <person name="Han J."/>
            <person name="Lapidus A."/>
            <person name="Cheng J.-F."/>
            <person name="Goodwin L."/>
            <person name="Pitluck S."/>
            <person name="Peters L."/>
            <person name="Land M.L."/>
            <person name="Hauser L."/>
            <person name="Orellana R."/>
            <person name="Lovley D."/>
            <person name="Woyke T.J."/>
        </authorList>
    </citation>
    <scope>NUCLEOTIDE SEQUENCE [LARGE SCALE GENOMIC DNA]</scope>
    <source>
        <strain evidence="9 10">2ac9</strain>
    </source>
</reference>
<accession>I5AZB3</accession>
<keyword evidence="10" id="KW-1185">Reference proteome</keyword>
<dbReference type="InterPro" id="IPR013655">
    <property type="entry name" value="PAS_fold_3"/>
</dbReference>
<keyword evidence="3" id="KW-0597">Phosphoprotein</keyword>
<evidence type="ECO:0000256" key="1">
    <source>
        <dbReference type="ARBA" id="ARBA00000085"/>
    </source>
</evidence>
<dbReference type="InterPro" id="IPR004358">
    <property type="entry name" value="Sig_transdc_His_kin-like_C"/>
</dbReference>
<dbReference type="HOGENOM" id="CLU_276051_0_0_7"/>
<dbReference type="CDD" id="cd00130">
    <property type="entry name" value="PAS"/>
    <property type="match status" value="2"/>
</dbReference>
<dbReference type="Gene3D" id="1.10.287.130">
    <property type="match status" value="1"/>
</dbReference>
<dbReference type="PROSITE" id="PS50109">
    <property type="entry name" value="HIS_KIN"/>
    <property type="match status" value="1"/>
</dbReference>
<dbReference type="InterPro" id="IPR003594">
    <property type="entry name" value="HATPase_dom"/>
</dbReference>
<dbReference type="InterPro" id="IPR003018">
    <property type="entry name" value="GAF"/>
</dbReference>
<evidence type="ECO:0000259" key="8">
    <source>
        <dbReference type="PROSITE" id="PS50113"/>
    </source>
</evidence>
<dbReference type="Proteomes" id="UP000005778">
    <property type="component" value="Chromosome"/>
</dbReference>
<dbReference type="PROSITE" id="PS50112">
    <property type="entry name" value="PAS"/>
    <property type="match status" value="1"/>
</dbReference>
<dbReference type="eggNOG" id="COG2203">
    <property type="taxonomic scope" value="Bacteria"/>
</dbReference>
<dbReference type="SMART" id="SM00388">
    <property type="entry name" value="HisKA"/>
    <property type="match status" value="1"/>
</dbReference>
<organism evidence="9 10">
    <name type="scientific">Desulfobacter postgatei 2ac9</name>
    <dbReference type="NCBI Taxonomy" id="879212"/>
    <lineage>
        <taxon>Bacteria</taxon>
        <taxon>Pseudomonadati</taxon>
        <taxon>Thermodesulfobacteriota</taxon>
        <taxon>Desulfobacteria</taxon>
        <taxon>Desulfobacterales</taxon>
        <taxon>Desulfobacteraceae</taxon>
        <taxon>Desulfobacter</taxon>
    </lineage>
</organism>
<dbReference type="Pfam" id="PF02518">
    <property type="entry name" value="HATPase_c"/>
    <property type="match status" value="1"/>
</dbReference>
<evidence type="ECO:0000259" key="6">
    <source>
        <dbReference type="PROSITE" id="PS50109"/>
    </source>
</evidence>
<feature type="domain" description="PAS" evidence="7">
    <location>
        <begin position="357"/>
        <end position="429"/>
    </location>
</feature>
<evidence type="ECO:0000256" key="4">
    <source>
        <dbReference type="ARBA" id="ARBA00022679"/>
    </source>
</evidence>
<dbReference type="Gene3D" id="3.30.450.40">
    <property type="match status" value="1"/>
</dbReference>
<dbReference type="InterPro" id="IPR005467">
    <property type="entry name" value="His_kinase_dom"/>
</dbReference>
<evidence type="ECO:0000313" key="9">
    <source>
        <dbReference type="EMBL" id="EIM62576.1"/>
    </source>
</evidence>
<name>I5AZB3_9BACT</name>
<reference evidence="9 10" key="2">
    <citation type="submission" date="2012-02" db="EMBL/GenBank/DDBJ databases">
        <title>Improved High-Quality Draft sequence of Desulfobacter postgatei 2ac9.</title>
        <authorList>
            <consortium name="US DOE Joint Genome Institute"/>
            <person name="Lucas S."/>
            <person name="Han J."/>
            <person name="Lapidus A."/>
            <person name="Cheng J.-F."/>
            <person name="Goodwin L."/>
            <person name="Pitluck S."/>
            <person name="Peters L."/>
            <person name="Ovchinnikova G."/>
            <person name="Held B."/>
            <person name="Detter J.C."/>
            <person name="Han C."/>
            <person name="Tapia R."/>
            <person name="Land M."/>
            <person name="Hauser L."/>
            <person name="Kyrpides N."/>
            <person name="Ivanova N."/>
            <person name="Pagani I."/>
            <person name="Orellana R."/>
            <person name="Lovley D."/>
            <person name="Woyke T."/>
        </authorList>
    </citation>
    <scope>NUCLEOTIDE SEQUENCE [LARGE SCALE GENOMIC DNA]</scope>
    <source>
        <strain evidence="9 10">2ac9</strain>
    </source>
</reference>
<protein>
    <recommendedName>
        <fullName evidence="2">histidine kinase</fullName>
        <ecNumber evidence="2">2.7.13.3</ecNumber>
    </recommendedName>
</protein>
<dbReference type="PROSITE" id="PS50113">
    <property type="entry name" value="PAC"/>
    <property type="match status" value="3"/>
</dbReference>
<dbReference type="Pfam" id="PF13426">
    <property type="entry name" value="PAS_9"/>
    <property type="match status" value="1"/>
</dbReference>
<evidence type="ECO:0000313" key="10">
    <source>
        <dbReference type="Proteomes" id="UP000005778"/>
    </source>
</evidence>
<evidence type="ECO:0000259" key="7">
    <source>
        <dbReference type="PROSITE" id="PS50112"/>
    </source>
</evidence>
<comment type="catalytic activity">
    <reaction evidence="1">
        <text>ATP + protein L-histidine = ADP + protein N-phospho-L-histidine.</text>
        <dbReference type="EC" id="2.7.13.3"/>
    </reaction>
</comment>
<dbReference type="InterPro" id="IPR000014">
    <property type="entry name" value="PAS"/>
</dbReference>
<dbReference type="InterPro" id="IPR001610">
    <property type="entry name" value="PAC"/>
</dbReference>
<dbReference type="PANTHER" id="PTHR43304">
    <property type="entry name" value="PHYTOCHROME-LIKE PROTEIN CPH1"/>
    <property type="match status" value="1"/>
</dbReference>
<dbReference type="RefSeq" id="WP_004071185.1">
    <property type="nucleotide sequence ID" value="NZ_CM001488.1"/>
</dbReference>
<feature type="domain" description="Histidine kinase" evidence="6">
    <location>
        <begin position="926"/>
        <end position="1146"/>
    </location>
</feature>
<dbReference type="eggNOG" id="COG4191">
    <property type="taxonomic scope" value="Bacteria"/>
</dbReference>
<feature type="domain" description="PAC" evidence="8">
    <location>
        <begin position="304"/>
        <end position="356"/>
    </location>
</feature>
<evidence type="ECO:0000256" key="2">
    <source>
        <dbReference type="ARBA" id="ARBA00012438"/>
    </source>
</evidence>
<gene>
    <name evidence="9" type="ORF">DespoDRAFT_00562</name>
</gene>
<dbReference type="AlphaFoldDB" id="I5AZB3"/>
<dbReference type="NCBIfam" id="TIGR00229">
    <property type="entry name" value="sensory_box"/>
    <property type="match status" value="2"/>
</dbReference>
<dbReference type="InterPro" id="IPR036890">
    <property type="entry name" value="HATPase_C_sf"/>
</dbReference>
<dbReference type="SMART" id="SM00086">
    <property type="entry name" value="PAC"/>
    <property type="match status" value="3"/>
</dbReference>
<dbReference type="InterPro" id="IPR036097">
    <property type="entry name" value="HisK_dim/P_sf"/>
</dbReference>
<dbReference type="GO" id="GO:0000155">
    <property type="term" value="F:phosphorelay sensor kinase activity"/>
    <property type="evidence" value="ECO:0007669"/>
    <property type="project" value="InterPro"/>
</dbReference>
<dbReference type="PRINTS" id="PR00344">
    <property type="entry name" value="BCTRLSENSOR"/>
</dbReference>
<keyword evidence="5" id="KW-0418">Kinase</keyword>
<dbReference type="Pfam" id="PF00512">
    <property type="entry name" value="HisKA"/>
    <property type="match status" value="1"/>
</dbReference>
<dbReference type="SUPFAM" id="SSF55781">
    <property type="entry name" value="GAF domain-like"/>
    <property type="match status" value="1"/>
</dbReference>
<keyword evidence="4" id="KW-0808">Transferase</keyword>